<protein>
    <submittedName>
        <fullName evidence="4">Phage Tail Collar Domain protein</fullName>
    </submittedName>
</protein>
<accession>A0A1C0U3H7</accession>
<dbReference type="SUPFAM" id="SSF51225">
    <property type="entry name" value="Fibre shaft of virus attachment proteins"/>
    <property type="match status" value="1"/>
</dbReference>
<dbReference type="SUPFAM" id="SSF88874">
    <property type="entry name" value="Receptor-binding domain of short tail fibre protein gp12"/>
    <property type="match status" value="1"/>
</dbReference>
<dbReference type="STRING" id="286156.Ppb6_02226"/>
<comment type="caution">
    <text evidence="4">The sequence shown here is derived from an EMBL/GenBank/DDBJ whole genome shotgun (WGS) entry which is preliminary data.</text>
</comment>
<dbReference type="Pfam" id="PF07484">
    <property type="entry name" value="Collar"/>
    <property type="match status" value="1"/>
</dbReference>
<dbReference type="Gene3D" id="3.90.1340.10">
    <property type="entry name" value="Phage tail collar domain"/>
    <property type="match status" value="1"/>
</dbReference>
<proteinExistence type="predicted"/>
<dbReference type="AlphaFoldDB" id="A0A1C0U3H7"/>
<dbReference type="RefSeq" id="WP_065823271.1">
    <property type="nucleotide sequence ID" value="NZ_CAWMQZ010000085.1"/>
</dbReference>
<dbReference type="EMBL" id="LOMY01000085">
    <property type="protein sequence ID" value="OCQ52490.1"/>
    <property type="molecule type" value="Genomic_DNA"/>
</dbReference>
<name>A0A1C0U3H7_9GAMM</name>
<dbReference type="GO" id="GO:0019062">
    <property type="term" value="P:virion attachment to host cell"/>
    <property type="evidence" value="ECO:0007669"/>
    <property type="project" value="InterPro"/>
</dbReference>
<gene>
    <name evidence="4" type="ORF">Ppb6_02226</name>
</gene>
<dbReference type="PATRIC" id="fig|286156.4.peg.2526"/>
<evidence type="ECO:0000259" key="3">
    <source>
        <dbReference type="Pfam" id="PF07484"/>
    </source>
</evidence>
<dbReference type="InterPro" id="IPR037053">
    <property type="entry name" value="Phage_tail_collar_dom_sf"/>
</dbReference>
<evidence type="ECO:0000256" key="2">
    <source>
        <dbReference type="ARBA" id="ARBA00022581"/>
    </source>
</evidence>
<dbReference type="Proteomes" id="UP000093476">
    <property type="component" value="Unassembled WGS sequence"/>
</dbReference>
<evidence type="ECO:0000313" key="4">
    <source>
        <dbReference type="EMBL" id="OCQ52490.1"/>
    </source>
</evidence>
<evidence type="ECO:0000313" key="5">
    <source>
        <dbReference type="Proteomes" id="UP000093476"/>
    </source>
</evidence>
<keyword evidence="2" id="KW-0945">Host-virus interaction</keyword>
<dbReference type="CDD" id="cd22641">
    <property type="entry name" value="C24-like"/>
    <property type="match status" value="1"/>
</dbReference>
<feature type="domain" description="Phage tail collar" evidence="3">
    <location>
        <begin position="236"/>
        <end position="267"/>
    </location>
</feature>
<comment type="subcellular location">
    <subcellularLocation>
        <location evidence="1">Virion</location>
    </subcellularLocation>
</comment>
<evidence type="ECO:0000256" key="1">
    <source>
        <dbReference type="ARBA" id="ARBA00004328"/>
    </source>
</evidence>
<dbReference type="InterPro" id="IPR011083">
    <property type="entry name" value="Phage_tail_collar_dom"/>
</dbReference>
<sequence>MNETRYNATVQEQQTLSNPKAVGPDIDRLKDKFKEGSIPLQTDFSELIDIADIGRKACGQAPQQNGPGEGLKLDDSGTLSLKIGTFSNKDFSPLILKDDVLSVDLGSGLTNETNGICVGQGNGITVDTSNVAVKQGNGISVTGTGVAVKAYNGINVDVNGVAVKAYNGINVASTGVAVKAYNGIDVTSSGVAVKVSANKGLSVDSTGVAVKVKANGGITVDTNGVAIDPNKVLPAGMIVMFSGSTAPTGWAFCDGGTYNGTKVPDLRNRFIACGNTMTETGGISSNKLSGTKDSKTYSVTMNSVKTNLSVTVNSTTLTEAQLPKHFHYNGMRYNSDRGNLYTWKSLGTTIDADKLRNSLTAVVIKEKGATYEFKTSTVGSGSGHNHTASVSETAHSHSASITTPYYLLAFIIKL</sequence>
<reference evidence="4 5" key="1">
    <citation type="submission" date="2015-12" db="EMBL/GenBank/DDBJ databases">
        <title>Genome comparisons provide insights into the role of secondary metabolites in the pathogenic phase of the Photorhabdus life cycle.</title>
        <authorList>
            <person name="Tobias N.J."/>
            <person name="Mishra B."/>
            <person name="Gupta D.K."/>
            <person name="Thines M."/>
            <person name="Stinear T.P."/>
            <person name="Bode H.B."/>
        </authorList>
    </citation>
    <scope>NUCLEOTIDE SEQUENCE [LARGE SCALE GENOMIC DNA]</scope>
    <source>
        <strain evidence="4 5">PB68.1</strain>
    </source>
</reference>
<keyword evidence="5" id="KW-1185">Reference proteome</keyword>
<dbReference type="Gene3D" id="2.10.25.20">
    <property type="entry name" value="reovirus attachment protein sigma1, domain 1"/>
    <property type="match status" value="2"/>
</dbReference>
<organism evidence="4 5">
    <name type="scientific">Photorhabdus australis subsp. thailandensis</name>
    <dbReference type="NCBI Taxonomy" id="2805096"/>
    <lineage>
        <taxon>Bacteria</taxon>
        <taxon>Pseudomonadati</taxon>
        <taxon>Pseudomonadota</taxon>
        <taxon>Gammaproteobacteria</taxon>
        <taxon>Enterobacterales</taxon>
        <taxon>Morganellaceae</taxon>
        <taxon>Photorhabdus</taxon>
    </lineage>
</organism>
<dbReference type="InterPro" id="IPR009013">
    <property type="entry name" value="Attachment_protein_shaft_sf"/>
</dbReference>